<feature type="domain" description="CBS" evidence="14">
    <location>
        <begin position="625"/>
        <end position="689"/>
    </location>
</feature>
<gene>
    <name evidence="15" type="ORF">PSAL00342_LOCUS7274</name>
</gene>
<evidence type="ECO:0000256" key="5">
    <source>
        <dbReference type="ARBA" id="ARBA00022989"/>
    </source>
</evidence>
<sequence length="708" mass="74633">MLRRGWKTGVGCRTGRAIPRRTKQEGCKRNFNGKKRTSGTHAQDGKDSASTVALTVAPESTQIVVACLVGIITGASVVLFNDCVHLVQDAVARVREFPLLEEHRGAVTLLVPAAGGAAVTLIQQAAGGFEPASTRRENGVQNANAWKEKAKPFLKSAAAVATLGTGASLGPEGPSVEIGTNCAALLFNSLRVPRRSKVPIIAAGSAAGLAAGFNAPIAGAFFAVEYVLQRSKEKGEYGGPSTSSTTIAMVLLSAVLAAVLSQIGLGSEPAFKLPVYEPVRLVELPLFMLLGVLAGVTSSAFLQGSKWFADLFEELEERGVPRTFHPAIGGFCTGAIALWYPQVLYAGFTNVNDVLDASNGTADYTWYLLLQIALAKIAATCVCKSSGLVGGIYAPSLFLGAAVGCSYGSLALFGMSGGMHDFASFDSYAIVGMASMLAGTCRVPLTSVLLMFELTRDYNILLPSLAAVGLSYWVASFSMPSVETLSVVASSSADETEGVGPTRLDGLDGEGKELSGDALCRLDSDECSPEWGMEELAMRIVECRASTDRTVPVFDPSVGLLELGGQMLQLNVDCAALVERDTGAFLGLCTVDQVERSLTGLLESEDLVRQSETSTASALVDSYPRLPDGGPVLSVPGDSSLERARTLMLTYDVDHLAVVESSGDRSVLLGVLRLADLRRACRQHVIRASLASLDRRRRTTTPTQATSR</sequence>
<dbReference type="GO" id="GO:0005254">
    <property type="term" value="F:chloride channel activity"/>
    <property type="evidence" value="ECO:0007669"/>
    <property type="project" value="UniProtKB-UniRule"/>
</dbReference>
<dbReference type="PANTHER" id="PTHR43427">
    <property type="entry name" value="CHLORIDE CHANNEL PROTEIN CLC-E"/>
    <property type="match status" value="1"/>
</dbReference>
<keyword evidence="6 12" id="KW-0406">Ion transport</keyword>
<dbReference type="EMBL" id="HBIS01008676">
    <property type="protein sequence ID" value="CAE0613375.1"/>
    <property type="molecule type" value="Transcribed_RNA"/>
</dbReference>
<keyword evidence="4 12" id="KW-0812">Transmembrane</keyword>
<organism evidence="15">
    <name type="scientific">Picocystis salinarum</name>
    <dbReference type="NCBI Taxonomy" id="88271"/>
    <lineage>
        <taxon>Eukaryota</taxon>
        <taxon>Viridiplantae</taxon>
        <taxon>Chlorophyta</taxon>
        <taxon>Picocystophyceae</taxon>
        <taxon>Picocystales</taxon>
        <taxon>Picocystaceae</taxon>
        <taxon>Picocystis</taxon>
    </lineage>
</organism>
<keyword evidence="11" id="KW-0129">CBS domain</keyword>
<feature type="transmembrane region" description="Helical" evidence="12">
    <location>
        <begin position="245"/>
        <end position="264"/>
    </location>
</feature>
<evidence type="ECO:0000256" key="11">
    <source>
        <dbReference type="PROSITE-ProRule" id="PRU00703"/>
    </source>
</evidence>
<feature type="transmembrane region" description="Helical" evidence="12">
    <location>
        <begin position="323"/>
        <end position="344"/>
    </location>
</feature>
<keyword evidence="8" id="KW-0869">Chloride channel</keyword>
<feature type="transmembrane region" description="Helical" evidence="12">
    <location>
        <begin position="428"/>
        <end position="451"/>
    </location>
</feature>
<dbReference type="Gene3D" id="1.10.3080.10">
    <property type="entry name" value="Clc chloride channel"/>
    <property type="match status" value="1"/>
</dbReference>
<dbReference type="SMART" id="SM00116">
    <property type="entry name" value="CBS"/>
    <property type="match status" value="1"/>
</dbReference>
<dbReference type="SUPFAM" id="SSF81340">
    <property type="entry name" value="Clc chloride channel"/>
    <property type="match status" value="1"/>
</dbReference>
<keyword evidence="3 12" id="KW-0813">Transport</keyword>
<evidence type="ECO:0000256" key="1">
    <source>
        <dbReference type="ARBA" id="ARBA00004141"/>
    </source>
</evidence>
<keyword evidence="5 12" id="KW-1133">Transmembrane helix</keyword>
<dbReference type="PROSITE" id="PS51371">
    <property type="entry name" value="CBS"/>
    <property type="match status" value="1"/>
</dbReference>
<dbReference type="InterPro" id="IPR046342">
    <property type="entry name" value="CBS_dom_sf"/>
</dbReference>
<keyword evidence="10" id="KW-0407">Ion channel</keyword>
<dbReference type="InterPro" id="IPR050368">
    <property type="entry name" value="ClC-type_chloride_channel"/>
</dbReference>
<evidence type="ECO:0000256" key="2">
    <source>
        <dbReference type="ARBA" id="ARBA00009476"/>
    </source>
</evidence>
<evidence type="ECO:0000256" key="6">
    <source>
        <dbReference type="ARBA" id="ARBA00023065"/>
    </source>
</evidence>
<evidence type="ECO:0000256" key="12">
    <source>
        <dbReference type="RuleBase" id="RU361221"/>
    </source>
</evidence>
<keyword evidence="7 12" id="KW-0472">Membrane</keyword>
<evidence type="ECO:0000256" key="4">
    <source>
        <dbReference type="ARBA" id="ARBA00022692"/>
    </source>
</evidence>
<dbReference type="InterPro" id="IPR001807">
    <property type="entry name" value="ClC"/>
</dbReference>
<evidence type="ECO:0000256" key="7">
    <source>
        <dbReference type="ARBA" id="ARBA00023136"/>
    </source>
</evidence>
<dbReference type="SUPFAM" id="SSF54631">
    <property type="entry name" value="CBS-domain pair"/>
    <property type="match status" value="1"/>
</dbReference>
<keyword evidence="9 12" id="KW-0868">Chloride</keyword>
<feature type="transmembrane region" description="Helical" evidence="12">
    <location>
        <begin position="364"/>
        <end position="383"/>
    </location>
</feature>
<protein>
    <recommendedName>
        <fullName evidence="12">Chloride channel protein</fullName>
    </recommendedName>
</protein>
<comment type="subcellular location">
    <subcellularLocation>
        <location evidence="1 12">Membrane</location>
        <topology evidence="1 12">Multi-pass membrane protein</topology>
    </subcellularLocation>
</comment>
<evidence type="ECO:0000256" key="9">
    <source>
        <dbReference type="ARBA" id="ARBA00023214"/>
    </source>
</evidence>
<feature type="transmembrane region" description="Helical" evidence="12">
    <location>
        <begin position="395"/>
        <end position="416"/>
    </location>
</feature>
<dbReference type="Pfam" id="PF00571">
    <property type="entry name" value="CBS"/>
    <property type="match status" value="1"/>
</dbReference>
<reference evidence="15" key="1">
    <citation type="submission" date="2021-01" db="EMBL/GenBank/DDBJ databases">
        <authorList>
            <person name="Corre E."/>
            <person name="Pelletier E."/>
            <person name="Niang G."/>
            <person name="Scheremetjew M."/>
            <person name="Finn R."/>
            <person name="Kale V."/>
            <person name="Holt S."/>
            <person name="Cochrane G."/>
            <person name="Meng A."/>
            <person name="Brown T."/>
            <person name="Cohen L."/>
        </authorList>
    </citation>
    <scope>NUCLEOTIDE SEQUENCE</scope>
    <source>
        <strain evidence="15">CCMP1897</strain>
    </source>
</reference>
<dbReference type="InterPro" id="IPR000644">
    <property type="entry name" value="CBS_dom"/>
</dbReference>
<evidence type="ECO:0000256" key="13">
    <source>
        <dbReference type="SAM" id="MobiDB-lite"/>
    </source>
</evidence>
<dbReference type="GO" id="GO:0034707">
    <property type="term" value="C:chloride channel complex"/>
    <property type="evidence" value="ECO:0007669"/>
    <property type="project" value="UniProtKB-KW"/>
</dbReference>
<comment type="caution">
    <text evidence="12">Lacks conserved residue(s) required for the propagation of feature annotation.</text>
</comment>
<accession>A0A7S3UI02</accession>
<name>A0A7S3UI02_9CHLO</name>
<feature type="transmembrane region" description="Helical" evidence="12">
    <location>
        <begin position="284"/>
        <end position="302"/>
    </location>
</feature>
<dbReference type="Pfam" id="PF00654">
    <property type="entry name" value="Voltage_CLC"/>
    <property type="match status" value="1"/>
</dbReference>
<dbReference type="AlphaFoldDB" id="A0A7S3UI02"/>
<evidence type="ECO:0000259" key="14">
    <source>
        <dbReference type="PROSITE" id="PS51371"/>
    </source>
</evidence>
<feature type="transmembrane region" description="Helical" evidence="12">
    <location>
        <begin position="458"/>
        <end position="475"/>
    </location>
</feature>
<dbReference type="InterPro" id="IPR014743">
    <property type="entry name" value="Cl-channel_core"/>
</dbReference>
<dbReference type="Gene3D" id="3.10.580.10">
    <property type="entry name" value="CBS-domain"/>
    <property type="match status" value="1"/>
</dbReference>
<comment type="similarity">
    <text evidence="2 12">Belongs to the chloride channel (TC 2.A.49) family.</text>
</comment>
<dbReference type="PANTHER" id="PTHR43427:SF6">
    <property type="entry name" value="CHLORIDE CHANNEL PROTEIN CLC-E"/>
    <property type="match status" value="1"/>
</dbReference>
<evidence type="ECO:0000313" key="15">
    <source>
        <dbReference type="EMBL" id="CAE0613375.1"/>
    </source>
</evidence>
<proteinExistence type="inferred from homology"/>
<evidence type="ECO:0000256" key="10">
    <source>
        <dbReference type="ARBA" id="ARBA00023303"/>
    </source>
</evidence>
<feature type="region of interest" description="Disordered" evidence="13">
    <location>
        <begin position="28"/>
        <end position="47"/>
    </location>
</feature>
<evidence type="ECO:0000256" key="3">
    <source>
        <dbReference type="ARBA" id="ARBA00022448"/>
    </source>
</evidence>
<dbReference type="PRINTS" id="PR00762">
    <property type="entry name" value="CLCHANNEL"/>
</dbReference>
<feature type="transmembrane region" description="Helical" evidence="12">
    <location>
        <begin position="200"/>
        <end position="224"/>
    </location>
</feature>
<evidence type="ECO:0000256" key="8">
    <source>
        <dbReference type="ARBA" id="ARBA00023173"/>
    </source>
</evidence>
<dbReference type="CDD" id="cd00400">
    <property type="entry name" value="Voltage_gated_ClC"/>
    <property type="match status" value="1"/>
</dbReference>